<keyword evidence="1" id="KW-0812">Transmembrane</keyword>
<reference evidence="3" key="1">
    <citation type="submission" date="2017-09" db="EMBL/GenBank/DDBJ databases">
        <authorList>
            <person name="Varghese N."/>
            <person name="Submissions S."/>
        </authorList>
    </citation>
    <scope>NUCLEOTIDE SEQUENCE [LARGE SCALE GENOMIC DNA]</scope>
    <source>
        <strain evidence="3">C7</strain>
    </source>
</reference>
<protein>
    <submittedName>
        <fullName evidence="2">Uncharacterized protein</fullName>
    </submittedName>
</protein>
<evidence type="ECO:0000256" key="1">
    <source>
        <dbReference type="SAM" id="Phobius"/>
    </source>
</evidence>
<gene>
    <name evidence="2" type="ORF">SAMN06273572_1011068</name>
</gene>
<feature type="transmembrane region" description="Helical" evidence="1">
    <location>
        <begin position="6"/>
        <end position="25"/>
    </location>
</feature>
<dbReference type="Proteomes" id="UP000220034">
    <property type="component" value="Unassembled WGS sequence"/>
</dbReference>
<feature type="transmembrane region" description="Helical" evidence="1">
    <location>
        <begin position="138"/>
        <end position="158"/>
    </location>
</feature>
<keyword evidence="3" id="KW-1185">Reference proteome</keyword>
<feature type="transmembrane region" description="Helical" evidence="1">
    <location>
        <begin position="78"/>
        <end position="100"/>
    </location>
</feature>
<proteinExistence type="predicted"/>
<dbReference type="EMBL" id="OCTN01000001">
    <property type="protein sequence ID" value="SOH93213.1"/>
    <property type="molecule type" value="Genomic_DNA"/>
</dbReference>
<evidence type="ECO:0000313" key="2">
    <source>
        <dbReference type="EMBL" id="SOH93213.1"/>
    </source>
</evidence>
<feature type="transmembrane region" description="Helical" evidence="1">
    <location>
        <begin position="112"/>
        <end position="132"/>
    </location>
</feature>
<feature type="transmembrane region" description="Helical" evidence="1">
    <location>
        <begin position="37"/>
        <end position="58"/>
    </location>
</feature>
<evidence type="ECO:0000313" key="3">
    <source>
        <dbReference type="Proteomes" id="UP000220034"/>
    </source>
</evidence>
<organism evidence="2 3">
    <name type="scientific">Pontivivens marinum</name>
    <dbReference type="NCBI Taxonomy" id="1690039"/>
    <lineage>
        <taxon>Bacteria</taxon>
        <taxon>Pseudomonadati</taxon>
        <taxon>Pseudomonadota</taxon>
        <taxon>Alphaproteobacteria</taxon>
        <taxon>Rhodobacterales</taxon>
        <taxon>Paracoccaceae</taxon>
        <taxon>Pontivivens</taxon>
    </lineage>
</organism>
<sequence length="195" mass="20652">MEQLIREGSLLAAVAAVTLAAYMILRQIGGTPTIQAGRILSAILGAVLLIGGLSKFFAPFSDKFVDLVTLSQLPMPQTTIITIHATEICAGIVLILFSYAWTTLRTGAFNPLFQVANAITIVIMLSLVYVNLHPDVPASILPLGIKPPIAALLLIVMAMMNMSAPRSNGAAGNGHGYVHSERTGRHNIGIHSVLS</sequence>
<accession>A0A2C9CPR9</accession>
<keyword evidence="1" id="KW-0472">Membrane</keyword>
<name>A0A2C9CPR9_9RHOB</name>
<dbReference type="OrthoDB" id="4731268at2"/>
<dbReference type="AlphaFoldDB" id="A0A2C9CPR9"/>
<keyword evidence="1" id="KW-1133">Transmembrane helix</keyword>
<dbReference type="RefSeq" id="WP_097928736.1">
    <property type="nucleotide sequence ID" value="NZ_OCTN01000001.1"/>
</dbReference>